<feature type="domain" description="Glyoxalase-like" evidence="1">
    <location>
        <begin position="5"/>
        <end position="182"/>
    </location>
</feature>
<organism evidence="2 3">
    <name type="scientific">Elsinoe australis</name>
    <dbReference type="NCBI Taxonomy" id="40998"/>
    <lineage>
        <taxon>Eukaryota</taxon>
        <taxon>Fungi</taxon>
        <taxon>Dikarya</taxon>
        <taxon>Ascomycota</taxon>
        <taxon>Pezizomycotina</taxon>
        <taxon>Dothideomycetes</taxon>
        <taxon>Dothideomycetidae</taxon>
        <taxon>Myriangiales</taxon>
        <taxon>Elsinoaceae</taxon>
        <taxon>Elsinoe</taxon>
    </lineage>
</organism>
<evidence type="ECO:0000313" key="2">
    <source>
        <dbReference type="EMBL" id="TKX26854.1"/>
    </source>
</evidence>
<proteinExistence type="predicted"/>
<name>A0A4U7BE36_9PEZI</name>
<gene>
    <name evidence="2" type="ORF">C1H76_1009</name>
</gene>
<reference evidence="2 3" key="1">
    <citation type="submission" date="2018-02" db="EMBL/GenBank/DDBJ databases">
        <title>Draft genome sequences of Elsinoe sp., causing black scab on jojoba.</title>
        <authorList>
            <person name="Stodart B."/>
            <person name="Jeffress S."/>
            <person name="Ash G."/>
            <person name="Arun Chinnappa K."/>
        </authorList>
    </citation>
    <scope>NUCLEOTIDE SEQUENCE [LARGE SCALE GENOMIC DNA]</scope>
    <source>
        <strain evidence="2 3">Hillstone_2</strain>
    </source>
</reference>
<evidence type="ECO:0000259" key="1">
    <source>
        <dbReference type="Pfam" id="PF13468"/>
    </source>
</evidence>
<dbReference type="Gene3D" id="3.10.180.10">
    <property type="entry name" value="2,3-Dihydroxybiphenyl 1,2-Dioxygenase, domain 1"/>
    <property type="match status" value="1"/>
</dbReference>
<dbReference type="AlphaFoldDB" id="A0A4U7BE36"/>
<dbReference type="PANTHER" id="PTHR40265:SF1">
    <property type="entry name" value="GLYOXALASE-LIKE DOMAIN-CONTAINING PROTEIN"/>
    <property type="match status" value="1"/>
</dbReference>
<comment type="caution">
    <text evidence="2">The sequence shown here is derived from an EMBL/GenBank/DDBJ whole genome shotgun (WGS) entry which is preliminary data.</text>
</comment>
<sequence length="281" mass="31287">MTPKIDHIIVGLPYNDLLDLPTWLTENFTISPGGRHADNKTENKLIIFKDGSYIELIAFINDDPEKKKGHWWGDHGSGYIDWAFTSDSSDDVFAVNERLEKAGSVLNGARYKPPQEGGRTKPDGTEIKWTVTFPEKVRRGEVPFWCHDVTPRELRVPKDEASTAHPCGALGVGSLTMLVPGKNMVSFNKFYTAVNDQEGVEDDTVVRWDIDASIDGPGLRRPQVVLSKMRLDNGDFMGDYAVISHIALLTDTKGSGKSRESLTEQLGDKAMRIEFVHGRQG</sequence>
<dbReference type="Proteomes" id="UP000308133">
    <property type="component" value="Unassembled WGS sequence"/>
</dbReference>
<evidence type="ECO:0000313" key="3">
    <source>
        <dbReference type="Proteomes" id="UP000308133"/>
    </source>
</evidence>
<accession>A0A4U7BE36</accession>
<dbReference type="EMBL" id="PTQR01000011">
    <property type="protein sequence ID" value="TKX26854.1"/>
    <property type="molecule type" value="Genomic_DNA"/>
</dbReference>
<dbReference type="InterPro" id="IPR029068">
    <property type="entry name" value="Glyas_Bleomycin-R_OHBP_Dase"/>
</dbReference>
<dbReference type="PANTHER" id="PTHR40265">
    <property type="entry name" value="BLL2707 PROTEIN"/>
    <property type="match status" value="1"/>
</dbReference>
<protein>
    <recommendedName>
        <fullName evidence="1">Glyoxalase-like domain-containing protein</fullName>
    </recommendedName>
</protein>
<dbReference type="InterPro" id="IPR025870">
    <property type="entry name" value="Glyoxalase-like_dom"/>
</dbReference>
<dbReference type="SUPFAM" id="SSF54593">
    <property type="entry name" value="Glyoxalase/Bleomycin resistance protein/Dihydroxybiphenyl dioxygenase"/>
    <property type="match status" value="1"/>
</dbReference>
<dbReference type="Pfam" id="PF13468">
    <property type="entry name" value="Glyoxalase_3"/>
    <property type="match status" value="1"/>
</dbReference>